<dbReference type="InterPro" id="IPR000967">
    <property type="entry name" value="Znf_NFX1"/>
</dbReference>
<dbReference type="GO" id="GO:0008270">
    <property type="term" value="F:zinc ion binding"/>
    <property type="evidence" value="ECO:0007669"/>
    <property type="project" value="UniProtKB-KW"/>
</dbReference>
<accession>A0AAW0ERT6</accession>
<evidence type="ECO:0000259" key="10">
    <source>
        <dbReference type="SMART" id="SM00438"/>
    </source>
</evidence>
<gene>
    <name evidence="11" type="ORF">NESM_000479000</name>
</gene>
<evidence type="ECO:0000256" key="7">
    <source>
        <dbReference type="ARBA" id="ARBA00023015"/>
    </source>
</evidence>
<dbReference type="PANTHER" id="PTHR12360">
    <property type="entry name" value="NUCLEAR TRANSCRIPTION FACTOR, X-BOX BINDING 1 NFX1"/>
    <property type="match status" value="1"/>
</dbReference>
<proteinExistence type="inferred from homology"/>
<keyword evidence="5" id="KW-0863">Zinc-finger</keyword>
<evidence type="ECO:0000313" key="11">
    <source>
        <dbReference type="EMBL" id="KAK7195513.1"/>
    </source>
</evidence>
<reference evidence="11 12" key="1">
    <citation type="journal article" date="2021" name="MBio">
        <title>A New Model Trypanosomatid, Novymonas esmeraldas: Genomic Perception of Its 'Candidatus Pandoraea novymonadis' Endosymbiont.</title>
        <authorList>
            <person name="Zakharova A."/>
            <person name="Saura A."/>
            <person name="Butenko A."/>
            <person name="Podesvova L."/>
            <person name="Warmusova S."/>
            <person name="Kostygov A.Y."/>
            <person name="Nenarokova A."/>
            <person name="Lukes J."/>
            <person name="Opperdoes F.R."/>
            <person name="Yurchenko V."/>
        </authorList>
    </citation>
    <scope>NUCLEOTIDE SEQUENCE [LARGE SCALE GENOMIC DNA]</scope>
    <source>
        <strain evidence="11 12">E262AT.01</strain>
    </source>
</reference>
<dbReference type="GO" id="GO:0000981">
    <property type="term" value="F:DNA-binding transcription factor activity, RNA polymerase II-specific"/>
    <property type="evidence" value="ECO:0007669"/>
    <property type="project" value="TreeGrafter"/>
</dbReference>
<evidence type="ECO:0000256" key="8">
    <source>
        <dbReference type="ARBA" id="ARBA00023163"/>
    </source>
</evidence>
<keyword evidence="8" id="KW-0804">Transcription</keyword>
<dbReference type="EMBL" id="JAECZO010000055">
    <property type="protein sequence ID" value="KAK7195513.1"/>
    <property type="molecule type" value="Genomic_DNA"/>
</dbReference>
<evidence type="ECO:0000256" key="5">
    <source>
        <dbReference type="ARBA" id="ARBA00022771"/>
    </source>
</evidence>
<dbReference type="GO" id="GO:0005634">
    <property type="term" value="C:nucleus"/>
    <property type="evidence" value="ECO:0007669"/>
    <property type="project" value="UniProtKB-SubCell"/>
</dbReference>
<name>A0AAW0ERT6_9TRYP</name>
<dbReference type="Pfam" id="PF01422">
    <property type="entry name" value="zf-NF-X1"/>
    <property type="match status" value="6"/>
</dbReference>
<dbReference type="CDD" id="cd06008">
    <property type="entry name" value="NF-X1-zinc-finger"/>
    <property type="match status" value="3"/>
</dbReference>
<dbReference type="GO" id="GO:0000977">
    <property type="term" value="F:RNA polymerase II transcription regulatory region sequence-specific DNA binding"/>
    <property type="evidence" value="ECO:0007669"/>
    <property type="project" value="TreeGrafter"/>
</dbReference>
<comment type="subcellular location">
    <subcellularLocation>
        <location evidence="1">Nucleus</location>
    </subcellularLocation>
</comment>
<keyword evidence="3" id="KW-0479">Metal-binding</keyword>
<protein>
    <submittedName>
        <fullName evidence="11">NF-X1 type zinc finger containing protein</fullName>
    </submittedName>
</protein>
<feature type="domain" description="NF-X1-type" evidence="10">
    <location>
        <begin position="263"/>
        <end position="282"/>
    </location>
</feature>
<dbReference type="SMART" id="SM00438">
    <property type="entry name" value="ZnF_NFX"/>
    <property type="match status" value="8"/>
</dbReference>
<keyword evidence="6" id="KW-0862">Zinc</keyword>
<evidence type="ECO:0000256" key="3">
    <source>
        <dbReference type="ARBA" id="ARBA00022723"/>
    </source>
</evidence>
<feature type="domain" description="NF-X1-type" evidence="10">
    <location>
        <begin position="483"/>
        <end position="502"/>
    </location>
</feature>
<evidence type="ECO:0000256" key="6">
    <source>
        <dbReference type="ARBA" id="ARBA00022833"/>
    </source>
</evidence>
<feature type="domain" description="NF-X1-type" evidence="10">
    <location>
        <begin position="321"/>
        <end position="340"/>
    </location>
</feature>
<evidence type="ECO:0000313" key="12">
    <source>
        <dbReference type="Proteomes" id="UP001430356"/>
    </source>
</evidence>
<keyword evidence="7" id="KW-0805">Transcription regulation</keyword>
<evidence type="ECO:0000256" key="2">
    <source>
        <dbReference type="ARBA" id="ARBA00007269"/>
    </source>
</evidence>
<feature type="domain" description="NF-X1-type" evidence="10">
    <location>
        <begin position="426"/>
        <end position="445"/>
    </location>
</feature>
<feature type="domain" description="NF-X1-type" evidence="10">
    <location>
        <begin position="399"/>
        <end position="418"/>
    </location>
</feature>
<comment type="caution">
    <text evidence="11">The sequence shown here is derived from an EMBL/GenBank/DDBJ whole genome shotgun (WGS) entry which is preliminary data.</text>
</comment>
<feature type="domain" description="NF-X1-type" evidence="10">
    <location>
        <begin position="131"/>
        <end position="149"/>
    </location>
</feature>
<evidence type="ECO:0000256" key="9">
    <source>
        <dbReference type="ARBA" id="ARBA00023242"/>
    </source>
</evidence>
<evidence type="ECO:0000256" key="4">
    <source>
        <dbReference type="ARBA" id="ARBA00022737"/>
    </source>
</evidence>
<organism evidence="11 12">
    <name type="scientific">Novymonas esmeraldas</name>
    <dbReference type="NCBI Taxonomy" id="1808958"/>
    <lineage>
        <taxon>Eukaryota</taxon>
        <taxon>Discoba</taxon>
        <taxon>Euglenozoa</taxon>
        <taxon>Kinetoplastea</taxon>
        <taxon>Metakinetoplastina</taxon>
        <taxon>Trypanosomatida</taxon>
        <taxon>Trypanosomatidae</taxon>
        <taxon>Novymonas</taxon>
    </lineage>
</organism>
<feature type="domain" description="NF-X1-type" evidence="10">
    <location>
        <begin position="185"/>
        <end position="204"/>
    </location>
</feature>
<dbReference type="InterPro" id="IPR034078">
    <property type="entry name" value="NFX1_fam"/>
</dbReference>
<dbReference type="Proteomes" id="UP001430356">
    <property type="component" value="Unassembled WGS sequence"/>
</dbReference>
<dbReference type="AlphaFoldDB" id="A0AAW0ERT6"/>
<dbReference type="PANTHER" id="PTHR12360:SF12">
    <property type="entry name" value="TRANSCRIPTIONAL REPRESSOR NF-X1"/>
    <property type="match status" value="1"/>
</dbReference>
<keyword evidence="12" id="KW-1185">Reference proteome</keyword>
<keyword evidence="4" id="KW-0677">Repeat</keyword>
<evidence type="ECO:0000256" key="1">
    <source>
        <dbReference type="ARBA" id="ARBA00004123"/>
    </source>
</evidence>
<sequence>MSASPQLTQELSEDLLSGRYECVVCSEHIGHRHEIWACQCCYGVFHLPCIRFWADSQTQERVRQLRSTSGVAAPGELERFRCPLCQSFNTHESLAVYRCYCGKVTRPAVDAMLVPGSCGDPCERRQADPCCPHRCALLCHPGPCPPCTRAREQVCWCGKHSKTVGCSSGIHGFECDETCGKLLDCGQHRCKAPCHEGPCPVCTVMVVERCYCGASERKRRCGAVPADVAGRGAAAAGDDAEGDAGACVTGFRCARRCAKMRDCGHHVCDQPCHPGACEACYRTPERQRFCPCGKSRVRVQRVSCLDPVPSCGLQCELPLPCGHLCRLTCHDETPCAPCNETVTMPCACGHRQVSFPCFCQYLPATMWEAARVQCGLPVGSLPASLPPRCQQVCRQMLSCHKHRCANMCCTDAEHTCLQTCIRKLACGTHQCGQLCHQGPCPPCTHVSYERLYCRCRRSFVEPPVPCGTLPPQCNHPCSIPRPCGHPPNHPCHVEPECPKCVVLEEKLCASHQKPMPFHMPCHKKDVSCGRKCAKHLACCGRFCDLVCHPGPCEHKCSKSFPTLADVLKRGKGGGAP</sequence>
<comment type="similarity">
    <text evidence="2">Belongs to the NFX1 family.</text>
</comment>
<feature type="domain" description="NF-X1-type" evidence="10">
    <location>
        <begin position="539"/>
        <end position="558"/>
    </location>
</feature>
<keyword evidence="9" id="KW-0539">Nucleus</keyword>